<dbReference type="EMBL" id="NAJN01000637">
    <property type="protein sequence ID" value="TKA70525.1"/>
    <property type="molecule type" value="Genomic_DNA"/>
</dbReference>
<feature type="region of interest" description="Disordered" evidence="1">
    <location>
        <begin position="24"/>
        <end position="72"/>
    </location>
</feature>
<sequence>MEIEERPAKKRRFFVEDSSIVDRPFTPEAALPDELAPLPEPDSSTKPIDDRDEGTPHQSAARNESSGDIQPGFDAHLFQSFVGEDVPAVTLQSLQELCGDDVQRAINMYLDGSWRKSSASAPIPTASSSSRSPGNAREVNGVSRFTGRKDVGSPPTSRPPPLSEQRTKSKASMPEKRYIGALGVVGWATRSGTGLIKHDEKIGIERT</sequence>
<gene>
    <name evidence="2" type="ORF">B0A49_07504</name>
</gene>
<evidence type="ECO:0000313" key="3">
    <source>
        <dbReference type="Proteomes" id="UP000308768"/>
    </source>
</evidence>
<feature type="compositionally biased region" description="Polar residues" evidence="1">
    <location>
        <begin position="56"/>
        <end position="68"/>
    </location>
</feature>
<reference evidence="2 3" key="1">
    <citation type="submission" date="2017-03" db="EMBL/GenBank/DDBJ databases">
        <title>Genomes of endolithic fungi from Antarctica.</title>
        <authorList>
            <person name="Coleine C."/>
            <person name="Masonjones S."/>
            <person name="Stajich J.E."/>
        </authorList>
    </citation>
    <scope>NUCLEOTIDE SEQUENCE [LARGE SCALE GENOMIC DNA]</scope>
    <source>
        <strain evidence="2 3">CCFEE 5187</strain>
    </source>
</reference>
<evidence type="ECO:0000313" key="2">
    <source>
        <dbReference type="EMBL" id="TKA70525.1"/>
    </source>
</evidence>
<name>A0A4U0X7M9_9PEZI</name>
<comment type="caution">
    <text evidence="2">The sequence shown here is derived from an EMBL/GenBank/DDBJ whole genome shotgun (WGS) entry which is preliminary data.</text>
</comment>
<proteinExistence type="predicted"/>
<feature type="region of interest" description="Disordered" evidence="1">
    <location>
        <begin position="115"/>
        <end position="175"/>
    </location>
</feature>
<dbReference type="Proteomes" id="UP000308768">
    <property type="component" value="Unassembled WGS sequence"/>
</dbReference>
<keyword evidence="3" id="KW-1185">Reference proteome</keyword>
<dbReference type="Pfam" id="PF24975">
    <property type="entry name" value="UBA_Rad5"/>
    <property type="match status" value="1"/>
</dbReference>
<feature type="compositionally biased region" description="Low complexity" evidence="1">
    <location>
        <begin position="27"/>
        <end position="37"/>
    </location>
</feature>
<accession>A0A4U0X7M9</accession>
<feature type="compositionally biased region" description="Low complexity" evidence="1">
    <location>
        <begin position="117"/>
        <end position="133"/>
    </location>
</feature>
<organism evidence="2 3">
    <name type="scientific">Cryomyces minteri</name>
    <dbReference type="NCBI Taxonomy" id="331657"/>
    <lineage>
        <taxon>Eukaryota</taxon>
        <taxon>Fungi</taxon>
        <taxon>Dikarya</taxon>
        <taxon>Ascomycota</taxon>
        <taxon>Pezizomycotina</taxon>
        <taxon>Dothideomycetes</taxon>
        <taxon>Dothideomycetes incertae sedis</taxon>
        <taxon>Cryomyces</taxon>
    </lineage>
</organism>
<feature type="non-terminal residue" evidence="2">
    <location>
        <position position="207"/>
    </location>
</feature>
<dbReference type="STRING" id="331657.A0A4U0X7M9"/>
<dbReference type="AlphaFoldDB" id="A0A4U0X7M9"/>
<dbReference type="OrthoDB" id="2801544at2759"/>
<evidence type="ECO:0000256" key="1">
    <source>
        <dbReference type="SAM" id="MobiDB-lite"/>
    </source>
</evidence>
<protein>
    <submittedName>
        <fullName evidence="2">Uncharacterized protein</fullName>
    </submittedName>
</protein>